<sequence>MASHEAFVAPSGFLIDIDGTIFRGNELIEGAKEAICMLRKMNKKVVFLSNRGNISRNMCRKKLLEAGIDAAEREIVLSSSVTAAFLKKHYSYSAVWVLGEEGLIDELNAVGIQMANEPKAADWLIISLHESLTYQDLNQAFQAAAYGARIIATNKDRYFPREDGNAIDVAGMIGAIEASAQAKTEFVVGKPSWLMAEAACDAMQLTAGECMIIGDSIESDIAMGKLYGMKSALVLTGSSKPGEARLYEPDFVLESIKDLNKLAEEGILF</sequence>
<evidence type="ECO:0000313" key="1">
    <source>
        <dbReference type="EMBL" id="ADP33360.1"/>
    </source>
</evidence>
<dbReference type="PANTHER" id="PTHR19288">
    <property type="entry name" value="4-NITROPHENYLPHOSPHATASE-RELATED"/>
    <property type="match status" value="1"/>
</dbReference>
<dbReference type="NCBIfam" id="TIGR01460">
    <property type="entry name" value="HAD-SF-IIA"/>
    <property type="match status" value="1"/>
</dbReference>
<name>A0ABM5LZY7_BACA1</name>
<reference evidence="1 2" key="1">
    <citation type="journal article" date="2011" name="Front. Microbiol.">
        <title>Genomic signatures of strain selection and enhancement in Bacillus atrophaeus var. globigii, a historical biowarfare simulant.</title>
        <authorList>
            <person name="Gibbons H.S."/>
            <person name="Broomall S.M."/>
            <person name="McNew L.A."/>
            <person name="Daligault H."/>
            <person name="Chapman C."/>
            <person name="Bruce D."/>
            <person name="Karavis M."/>
            <person name="Krepps M."/>
            <person name="McGregor P.A."/>
            <person name="Hong C."/>
            <person name="Park K.H."/>
            <person name="Akmal A."/>
            <person name="Feldman A."/>
            <person name="Lin J.S."/>
            <person name="Chang W.E."/>
            <person name="Higgs B.W."/>
            <person name="Demirev P."/>
            <person name="Lindquist J."/>
            <person name="Liem A."/>
            <person name="Fochler E."/>
            <person name="Read T.D."/>
            <person name="Tapia R."/>
            <person name="Johnson S."/>
            <person name="Bishop-Lilly K.A."/>
            <person name="Detter C."/>
            <person name="Han C."/>
            <person name="Sozhamannan S."/>
            <person name="Rosenzweig C.N."/>
            <person name="Skowronski E.W."/>
        </authorList>
    </citation>
    <scope>NUCLEOTIDE SEQUENCE [LARGE SCALE GENOMIC DNA]</scope>
    <source>
        <strain evidence="1 2">1942</strain>
    </source>
</reference>
<dbReference type="InterPro" id="IPR006357">
    <property type="entry name" value="HAD-SF_hydro_IIA"/>
</dbReference>
<keyword evidence="2" id="KW-1185">Reference proteome</keyword>
<dbReference type="InterPro" id="IPR036412">
    <property type="entry name" value="HAD-like_sf"/>
</dbReference>
<accession>A0ABM5LZY7</accession>
<dbReference type="Proteomes" id="UP000006867">
    <property type="component" value="Chromosome"/>
</dbReference>
<dbReference type="InterPro" id="IPR023214">
    <property type="entry name" value="HAD_sf"/>
</dbReference>
<organism evidence="1 2">
    <name type="scientific">Bacillus atrophaeus (strain 1942)</name>
    <dbReference type="NCBI Taxonomy" id="720555"/>
    <lineage>
        <taxon>Bacteria</taxon>
        <taxon>Bacillati</taxon>
        <taxon>Bacillota</taxon>
        <taxon>Bacilli</taxon>
        <taxon>Bacillales</taxon>
        <taxon>Bacillaceae</taxon>
        <taxon>Bacillus</taxon>
    </lineage>
</organism>
<evidence type="ECO:0000313" key="2">
    <source>
        <dbReference type="Proteomes" id="UP000006867"/>
    </source>
</evidence>
<dbReference type="Gene3D" id="3.40.50.1000">
    <property type="entry name" value="HAD superfamily/HAD-like"/>
    <property type="match status" value="2"/>
</dbReference>
<proteinExistence type="predicted"/>
<protein>
    <submittedName>
        <fullName evidence="1">Phosphatase</fullName>
    </submittedName>
</protein>
<dbReference type="SUPFAM" id="SSF56784">
    <property type="entry name" value="HAD-like"/>
    <property type="match status" value="1"/>
</dbReference>
<dbReference type="EMBL" id="CP002207">
    <property type="protein sequence ID" value="ADP33360.1"/>
    <property type="molecule type" value="Genomic_DNA"/>
</dbReference>
<dbReference type="PANTHER" id="PTHR19288:SF46">
    <property type="entry name" value="HALOACID DEHALOGENASE-LIKE HYDROLASE DOMAIN-CONTAINING PROTEIN 2"/>
    <property type="match status" value="1"/>
</dbReference>
<dbReference type="Pfam" id="PF13242">
    <property type="entry name" value="Hydrolase_like"/>
    <property type="match status" value="1"/>
</dbReference>
<dbReference type="Pfam" id="PF13344">
    <property type="entry name" value="Hydrolase_6"/>
    <property type="match status" value="1"/>
</dbReference>
<gene>
    <name evidence="1" type="ordered locus">BATR1942_12145</name>
</gene>